<proteinExistence type="predicted"/>
<accession>A0A2P5XPG2</accession>
<protein>
    <submittedName>
        <fullName evidence="1">Uncharacterized protein</fullName>
    </submittedName>
</protein>
<organism evidence="1 2">
    <name type="scientific">Gossypium barbadense</name>
    <name type="common">Sea Island cotton</name>
    <name type="synonym">Hibiscus barbadensis</name>
    <dbReference type="NCBI Taxonomy" id="3634"/>
    <lineage>
        <taxon>Eukaryota</taxon>
        <taxon>Viridiplantae</taxon>
        <taxon>Streptophyta</taxon>
        <taxon>Embryophyta</taxon>
        <taxon>Tracheophyta</taxon>
        <taxon>Spermatophyta</taxon>
        <taxon>Magnoliopsida</taxon>
        <taxon>eudicotyledons</taxon>
        <taxon>Gunneridae</taxon>
        <taxon>Pentapetalae</taxon>
        <taxon>rosids</taxon>
        <taxon>malvids</taxon>
        <taxon>Malvales</taxon>
        <taxon>Malvaceae</taxon>
        <taxon>Malvoideae</taxon>
        <taxon>Gossypium</taxon>
    </lineage>
</organism>
<gene>
    <name evidence="1" type="ORF">GOBAR_AA15445</name>
</gene>
<evidence type="ECO:0000313" key="2">
    <source>
        <dbReference type="Proteomes" id="UP000239757"/>
    </source>
</evidence>
<dbReference type="AlphaFoldDB" id="A0A2P5XPG2"/>
<dbReference type="EMBL" id="KZ664494">
    <property type="protein sequence ID" value="PPS05217.1"/>
    <property type="molecule type" value="Genomic_DNA"/>
</dbReference>
<evidence type="ECO:0000313" key="1">
    <source>
        <dbReference type="EMBL" id="PPS05217.1"/>
    </source>
</evidence>
<dbReference type="Proteomes" id="UP000239757">
    <property type="component" value="Unassembled WGS sequence"/>
</dbReference>
<name>A0A2P5XPG2_GOSBA</name>
<sequence length="83" mass="9501">MRPTPTSSYRCHEEFVSQKETMRIVEVAPPANPAPLVPTIAGSRRDLVEIIHKRSAKEFQGSKEDGLVVAENWLFKVYRVFEE</sequence>
<reference evidence="1 2" key="1">
    <citation type="submission" date="2015-01" db="EMBL/GenBank/DDBJ databases">
        <title>Genome of allotetraploid Gossypium barbadense reveals genomic plasticity and fiber elongation in cotton evolution.</title>
        <authorList>
            <person name="Chen X."/>
            <person name="Liu X."/>
            <person name="Zhao B."/>
            <person name="Zheng H."/>
            <person name="Hu Y."/>
            <person name="Lu G."/>
            <person name="Yang C."/>
            <person name="Chen J."/>
            <person name="Shan C."/>
            <person name="Zhang L."/>
            <person name="Zhou Y."/>
            <person name="Wang L."/>
            <person name="Guo W."/>
            <person name="Bai Y."/>
            <person name="Ruan J."/>
            <person name="Shangguan X."/>
            <person name="Mao Y."/>
            <person name="Jiang J."/>
            <person name="Zhu Y."/>
            <person name="Lei J."/>
            <person name="Kang H."/>
            <person name="Chen S."/>
            <person name="He X."/>
            <person name="Wang R."/>
            <person name="Wang Y."/>
            <person name="Chen J."/>
            <person name="Wang L."/>
            <person name="Yu S."/>
            <person name="Wang B."/>
            <person name="Wei J."/>
            <person name="Song S."/>
            <person name="Lu X."/>
            <person name="Gao Z."/>
            <person name="Gu W."/>
            <person name="Deng X."/>
            <person name="Ma D."/>
            <person name="Wang S."/>
            <person name="Liang W."/>
            <person name="Fang L."/>
            <person name="Cai C."/>
            <person name="Zhu X."/>
            <person name="Zhou B."/>
            <person name="Zhang Y."/>
            <person name="Chen Z."/>
            <person name="Xu S."/>
            <person name="Zhu R."/>
            <person name="Wang S."/>
            <person name="Zhang T."/>
            <person name="Zhao G."/>
        </authorList>
    </citation>
    <scope>NUCLEOTIDE SEQUENCE [LARGE SCALE GENOMIC DNA]</scope>
    <source>
        <strain evidence="2">cv. Xinhai21</strain>
        <tissue evidence="1">Leaf</tissue>
    </source>
</reference>